<accession>A0A2P2PPZ7</accession>
<organism evidence="1">
    <name type="scientific">Rhizophora mucronata</name>
    <name type="common">Asiatic mangrove</name>
    <dbReference type="NCBI Taxonomy" id="61149"/>
    <lineage>
        <taxon>Eukaryota</taxon>
        <taxon>Viridiplantae</taxon>
        <taxon>Streptophyta</taxon>
        <taxon>Embryophyta</taxon>
        <taxon>Tracheophyta</taxon>
        <taxon>Spermatophyta</taxon>
        <taxon>Magnoliopsida</taxon>
        <taxon>eudicotyledons</taxon>
        <taxon>Gunneridae</taxon>
        <taxon>Pentapetalae</taxon>
        <taxon>rosids</taxon>
        <taxon>fabids</taxon>
        <taxon>Malpighiales</taxon>
        <taxon>Rhizophoraceae</taxon>
        <taxon>Rhizophora</taxon>
    </lineage>
</organism>
<evidence type="ECO:0000313" key="1">
    <source>
        <dbReference type="EMBL" id="MBX56838.1"/>
    </source>
</evidence>
<name>A0A2P2PPZ7_RHIMU</name>
<dbReference type="AlphaFoldDB" id="A0A2P2PPZ7"/>
<proteinExistence type="predicted"/>
<reference evidence="1" key="1">
    <citation type="submission" date="2018-02" db="EMBL/GenBank/DDBJ databases">
        <title>Rhizophora mucronata_Transcriptome.</title>
        <authorList>
            <person name="Meera S.P."/>
            <person name="Sreeshan A."/>
            <person name="Augustine A."/>
        </authorList>
    </citation>
    <scope>NUCLEOTIDE SEQUENCE</scope>
    <source>
        <tissue evidence="1">Leaf</tissue>
    </source>
</reference>
<protein>
    <submittedName>
        <fullName evidence="1">Uncharacterized protein</fullName>
    </submittedName>
</protein>
<sequence length="33" mass="3819">MYARKGSFSLRTVRAFTNLPRTKLSINTRMTLS</sequence>
<dbReference type="EMBL" id="GGEC01076354">
    <property type="protein sequence ID" value="MBX56838.1"/>
    <property type="molecule type" value="Transcribed_RNA"/>
</dbReference>